<keyword evidence="11 12" id="KW-0472">Membrane</keyword>
<dbReference type="PROSITE" id="PS50109">
    <property type="entry name" value="HIS_KIN"/>
    <property type="match status" value="1"/>
</dbReference>
<dbReference type="InterPro" id="IPR003661">
    <property type="entry name" value="HisK_dim/P_dom"/>
</dbReference>
<dbReference type="SMART" id="SM00387">
    <property type="entry name" value="HATPase_c"/>
    <property type="match status" value="1"/>
</dbReference>
<evidence type="ECO:0000256" key="11">
    <source>
        <dbReference type="ARBA" id="ARBA00023136"/>
    </source>
</evidence>
<dbReference type="GO" id="GO:0016036">
    <property type="term" value="P:cellular response to phosphate starvation"/>
    <property type="evidence" value="ECO:0007669"/>
    <property type="project" value="TreeGrafter"/>
</dbReference>
<feature type="transmembrane region" description="Helical" evidence="12">
    <location>
        <begin position="147"/>
        <end position="166"/>
    </location>
</feature>
<keyword evidence="6" id="KW-0808">Transferase</keyword>
<keyword evidence="8 14" id="KW-0418">Kinase</keyword>
<comment type="subcellular location">
    <subcellularLocation>
        <location evidence="2">Cell membrane</location>
        <topology evidence="2">Multi-pass membrane protein</topology>
    </subcellularLocation>
</comment>
<dbReference type="RefSeq" id="WP_004836345.1">
    <property type="nucleotide sequence ID" value="NZ_GG666295.1"/>
</dbReference>
<proteinExistence type="predicted"/>
<dbReference type="InterPro" id="IPR004358">
    <property type="entry name" value="Sig_transdc_His_kin-like_C"/>
</dbReference>
<dbReference type="Gene3D" id="6.10.340.10">
    <property type="match status" value="1"/>
</dbReference>
<evidence type="ECO:0000256" key="1">
    <source>
        <dbReference type="ARBA" id="ARBA00000085"/>
    </source>
</evidence>
<dbReference type="eggNOG" id="COG5002">
    <property type="taxonomic scope" value="Bacteria"/>
</dbReference>
<evidence type="ECO:0000259" key="13">
    <source>
        <dbReference type="PROSITE" id="PS50109"/>
    </source>
</evidence>
<organism evidence="14 15">
    <name type="scientific">Anaerococcus tetradius ATCC 35098</name>
    <dbReference type="NCBI Taxonomy" id="525255"/>
    <lineage>
        <taxon>Bacteria</taxon>
        <taxon>Bacillati</taxon>
        <taxon>Bacillota</taxon>
        <taxon>Tissierellia</taxon>
        <taxon>Tissierellales</taxon>
        <taxon>Peptoniphilaceae</taxon>
        <taxon>Anaerococcus</taxon>
    </lineage>
</organism>
<evidence type="ECO:0000313" key="15">
    <source>
        <dbReference type="Proteomes" id="UP000003744"/>
    </source>
</evidence>
<evidence type="ECO:0000256" key="10">
    <source>
        <dbReference type="ARBA" id="ARBA00023012"/>
    </source>
</evidence>
<feature type="transmembrane region" description="Helical" evidence="12">
    <location>
        <begin position="12"/>
        <end position="33"/>
    </location>
</feature>
<comment type="caution">
    <text evidence="14">The sequence shown here is derived from an EMBL/GenBank/DDBJ whole genome shotgun (WGS) entry which is preliminary data.</text>
</comment>
<sequence length="441" mass="50298">MTSLRNKLIKNFIAGVLSCILIYSILITLLVTFRYSDMLKIIDDKKPNLISEWFIRLNNDENISSNMMWDYLEDLSKQQNVNIKYFDQNGNLVKYIKAIDKDSGENIKSKTYKVFNAEKKQEAGKIAVEYSVDYTTFNRLQDDFRHAVIYAISSSLLIGFLIAIILSTNISKPIVNINNFTLKIKEGIYGSIDNEDSDIIEISDLQNNINFLSKSLKRQEEIRMRYAQDISHELRTPLTNLKLYIEAIDDGVMEFDQSVAKSLNGEINRLQVLIDGLKDSFNESVEMGKLNLEEVNISSMLEEISNGFMANFLNKNIKLDKNLKADVYMITDKTKLMQVIQNILTNAIKAIDRDGNISIKLADTNKNVTIEITDDGIGIDEDKLDMIFERFYRIDDSRNTKTNGLGLGLAITKNFVEALNGKIIVKSKLNEGTSFSLIFKK</sequence>
<evidence type="ECO:0000256" key="6">
    <source>
        <dbReference type="ARBA" id="ARBA00022679"/>
    </source>
</evidence>
<protein>
    <recommendedName>
        <fullName evidence="3">histidine kinase</fullName>
        <ecNumber evidence="3">2.7.13.3</ecNumber>
    </recommendedName>
</protein>
<keyword evidence="7 12" id="KW-0812">Transmembrane</keyword>
<dbReference type="EMBL" id="ACGC01000019">
    <property type="protein sequence ID" value="EEI83236.1"/>
    <property type="molecule type" value="Genomic_DNA"/>
</dbReference>
<evidence type="ECO:0000256" key="3">
    <source>
        <dbReference type="ARBA" id="ARBA00012438"/>
    </source>
</evidence>
<dbReference type="EC" id="2.7.13.3" evidence="3"/>
<accession>C2CGH2</accession>
<evidence type="ECO:0000256" key="12">
    <source>
        <dbReference type="SAM" id="Phobius"/>
    </source>
</evidence>
<dbReference type="Pfam" id="PF02518">
    <property type="entry name" value="HATPase_c"/>
    <property type="match status" value="1"/>
</dbReference>
<dbReference type="PANTHER" id="PTHR45453:SF2">
    <property type="entry name" value="HISTIDINE KINASE"/>
    <property type="match status" value="1"/>
</dbReference>
<comment type="catalytic activity">
    <reaction evidence="1">
        <text>ATP + protein L-histidine = ADP + protein N-phospho-L-histidine.</text>
        <dbReference type="EC" id="2.7.13.3"/>
    </reaction>
</comment>
<dbReference type="SUPFAM" id="SSF55874">
    <property type="entry name" value="ATPase domain of HSP90 chaperone/DNA topoisomerase II/histidine kinase"/>
    <property type="match status" value="1"/>
</dbReference>
<dbReference type="Gene3D" id="3.30.565.10">
    <property type="entry name" value="Histidine kinase-like ATPase, C-terminal domain"/>
    <property type="match status" value="1"/>
</dbReference>
<dbReference type="GO" id="GO:0005886">
    <property type="term" value="C:plasma membrane"/>
    <property type="evidence" value="ECO:0007669"/>
    <property type="project" value="UniProtKB-SubCell"/>
</dbReference>
<evidence type="ECO:0000256" key="5">
    <source>
        <dbReference type="ARBA" id="ARBA00022553"/>
    </source>
</evidence>
<dbReference type="CDD" id="cd00075">
    <property type="entry name" value="HATPase"/>
    <property type="match status" value="1"/>
</dbReference>
<dbReference type="Pfam" id="PF00512">
    <property type="entry name" value="HisKA"/>
    <property type="match status" value="1"/>
</dbReference>
<dbReference type="GO" id="GO:0004721">
    <property type="term" value="F:phosphoprotein phosphatase activity"/>
    <property type="evidence" value="ECO:0007669"/>
    <property type="project" value="TreeGrafter"/>
</dbReference>
<evidence type="ECO:0000313" key="14">
    <source>
        <dbReference type="EMBL" id="EEI83236.1"/>
    </source>
</evidence>
<dbReference type="CDD" id="cd00082">
    <property type="entry name" value="HisKA"/>
    <property type="match status" value="1"/>
</dbReference>
<evidence type="ECO:0000256" key="9">
    <source>
        <dbReference type="ARBA" id="ARBA00022989"/>
    </source>
</evidence>
<dbReference type="InterPro" id="IPR036097">
    <property type="entry name" value="HisK_dim/P_sf"/>
</dbReference>
<keyword evidence="10" id="KW-0902">Two-component regulatory system</keyword>
<dbReference type="Gene3D" id="1.10.287.130">
    <property type="match status" value="1"/>
</dbReference>
<dbReference type="SMART" id="SM00388">
    <property type="entry name" value="HisKA"/>
    <property type="match status" value="1"/>
</dbReference>
<gene>
    <name evidence="14" type="ORF">HMPREF0077_0582</name>
</gene>
<feature type="domain" description="Histidine kinase" evidence="13">
    <location>
        <begin position="229"/>
        <end position="441"/>
    </location>
</feature>
<dbReference type="GO" id="GO:0000155">
    <property type="term" value="F:phosphorelay sensor kinase activity"/>
    <property type="evidence" value="ECO:0007669"/>
    <property type="project" value="InterPro"/>
</dbReference>
<dbReference type="InterPro" id="IPR050351">
    <property type="entry name" value="BphY/WalK/GraS-like"/>
</dbReference>
<dbReference type="PANTHER" id="PTHR45453">
    <property type="entry name" value="PHOSPHATE REGULON SENSOR PROTEIN PHOR"/>
    <property type="match status" value="1"/>
</dbReference>
<keyword evidence="9 12" id="KW-1133">Transmembrane helix</keyword>
<keyword evidence="5" id="KW-0597">Phosphoprotein</keyword>
<evidence type="ECO:0000256" key="8">
    <source>
        <dbReference type="ARBA" id="ARBA00022777"/>
    </source>
</evidence>
<reference evidence="14 15" key="1">
    <citation type="submission" date="2009-01" db="EMBL/GenBank/DDBJ databases">
        <authorList>
            <person name="Qin X."/>
            <person name="Bachman B."/>
            <person name="Battles P."/>
            <person name="Bell A."/>
            <person name="Bess C."/>
            <person name="Bickham C."/>
            <person name="Chaboub L."/>
            <person name="Chen D."/>
            <person name="Coyle M."/>
            <person name="Deiros D.R."/>
            <person name="Dinh H."/>
            <person name="Forbes L."/>
            <person name="Fowler G."/>
            <person name="Francisco L."/>
            <person name="Fu Q."/>
            <person name="Gubbala S."/>
            <person name="Hale W."/>
            <person name="Han Y."/>
            <person name="Hemphill L."/>
            <person name="Highlander S.K."/>
            <person name="Hirani K."/>
            <person name="Hogues M."/>
            <person name="Jackson L."/>
            <person name="Jakkamsetti A."/>
            <person name="Javaid M."/>
            <person name="Jiang H."/>
            <person name="Korchina V."/>
            <person name="Kovar C."/>
            <person name="Lara F."/>
            <person name="Lee S."/>
            <person name="Mata R."/>
            <person name="Mathew T."/>
            <person name="Moen C."/>
            <person name="Morales K."/>
            <person name="Munidasa M."/>
            <person name="Nazareth L."/>
            <person name="Ngo R."/>
            <person name="Nguyen L."/>
            <person name="Okwuonu G."/>
            <person name="Ongeri F."/>
            <person name="Patil S."/>
            <person name="Petrosino J."/>
            <person name="Pham C."/>
            <person name="Pham P."/>
            <person name="Pu L.-L."/>
            <person name="Puazo M."/>
            <person name="Raj R."/>
            <person name="Reid J."/>
            <person name="Rouhana J."/>
            <person name="Saada N."/>
            <person name="Shang Y."/>
            <person name="Simmons D."/>
            <person name="Thornton R."/>
            <person name="Warren J."/>
            <person name="Weissenberger G."/>
            <person name="Zhang J."/>
            <person name="Zhang L."/>
            <person name="Zhou C."/>
            <person name="Zhu D."/>
            <person name="Muzny D."/>
            <person name="Worley K."/>
            <person name="Gibbs R."/>
        </authorList>
    </citation>
    <scope>NUCLEOTIDE SEQUENCE [LARGE SCALE GENOMIC DNA]</scope>
    <source>
        <strain evidence="14 15">ATCC 35098</strain>
    </source>
</reference>
<dbReference type="Proteomes" id="UP000003744">
    <property type="component" value="Unassembled WGS sequence"/>
</dbReference>
<name>C2CGH2_9FIRM</name>
<dbReference type="HOGENOM" id="CLU_000445_89_6_9"/>
<dbReference type="InterPro" id="IPR036890">
    <property type="entry name" value="HATPase_C_sf"/>
</dbReference>
<dbReference type="AlphaFoldDB" id="C2CGH2"/>
<evidence type="ECO:0000256" key="2">
    <source>
        <dbReference type="ARBA" id="ARBA00004651"/>
    </source>
</evidence>
<evidence type="ECO:0000256" key="4">
    <source>
        <dbReference type="ARBA" id="ARBA00022475"/>
    </source>
</evidence>
<evidence type="ECO:0000256" key="7">
    <source>
        <dbReference type="ARBA" id="ARBA00022692"/>
    </source>
</evidence>
<keyword evidence="4" id="KW-1003">Cell membrane</keyword>
<dbReference type="InterPro" id="IPR003594">
    <property type="entry name" value="HATPase_dom"/>
</dbReference>
<dbReference type="PRINTS" id="PR00344">
    <property type="entry name" value="BCTRLSENSOR"/>
</dbReference>
<dbReference type="FunFam" id="3.30.565.10:FF:000006">
    <property type="entry name" value="Sensor histidine kinase WalK"/>
    <property type="match status" value="1"/>
</dbReference>
<dbReference type="InterPro" id="IPR005467">
    <property type="entry name" value="His_kinase_dom"/>
</dbReference>
<dbReference type="SUPFAM" id="SSF47384">
    <property type="entry name" value="Homodimeric domain of signal transducing histidine kinase"/>
    <property type="match status" value="1"/>
</dbReference>